<feature type="transmembrane region" description="Helical" evidence="8">
    <location>
        <begin position="557"/>
        <end position="577"/>
    </location>
</feature>
<feature type="transmembrane region" description="Helical" evidence="8">
    <location>
        <begin position="529"/>
        <end position="550"/>
    </location>
</feature>
<gene>
    <name evidence="11" type="ORF">NC653_021543</name>
</gene>
<comment type="similarity">
    <text evidence="3">Belongs to the Casparian strip membrane proteins (CASP) family.</text>
</comment>
<evidence type="ECO:0000256" key="8">
    <source>
        <dbReference type="SAM" id="Phobius"/>
    </source>
</evidence>
<evidence type="ECO:0000256" key="5">
    <source>
        <dbReference type="ARBA" id="ARBA00022692"/>
    </source>
</evidence>
<feature type="transmembrane region" description="Helical" evidence="8">
    <location>
        <begin position="102"/>
        <end position="123"/>
    </location>
</feature>
<dbReference type="EMBL" id="JAQIZT010000008">
    <property type="protein sequence ID" value="KAJ6988651.1"/>
    <property type="molecule type" value="Genomic_DNA"/>
</dbReference>
<feature type="transmembrane region" description="Helical" evidence="8">
    <location>
        <begin position="321"/>
        <end position="341"/>
    </location>
</feature>
<feature type="transmembrane region" description="Helical" evidence="8">
    <location>
        <begin position="292"/>
        <end position="309"/>
    </location>
</feature>
<dbReference type="InterPro" id="IPR006702">
    <property type="entry name" value="CASP_dom"/>
</dbReference>
<sequence length="645" mass="71424">MRDFAGTPGTLTGLALRLSQCVFAAGSITAMTTTTSFFDFTAFCYELNIRLASNSLLVCYQWLLLESKPPFLFTVNKMNELDAALKLWLKVSKLSLKIPCCYLIASMGLQVIWSFGLALLDAYALVKKKALHNTVLLSLFVVGDWVTAILSLAAASASAGITVLYFHDLGSCGFVGECQKYQMSVALAFFSWITIAVSSLIMLWLLAADFTSKIIAVERLQGASSSTLTPCNSVLIKLKQTLPLSSISTCNVFFQTSACEEEEEEEEEGSERKPMASTASYNGGFCTRFKPHILMVLAQIGYTFLYFITEASFNHGMNPNVYITYRHIVSGVVMFPFAYFLERKQRPKLTIALFVEIFILSLLGVGLTLNMYFVSMRYTSPTFVASMVNTIASLTFVIAVVLSRLEVLDLRNPRGIAKVLGTLVSLAGVTTMTLYRGPIMKQLWHPLIHIQGSTGNNHESWLKGSILTVASCITWSIWYIMQAFTLKRYPAQLSLTTWMSFVGAAQSAVFTAIVQHKRAAWTIGFDIDFWSIVYGGIVVSGLIIFFQLWCTEEKGPVFVTMFNPLSTILVAILAYFVLGEKLYLGSILGAVIVIIGLYLLLWGKEEDQQVHSKEEEQSRLAYDEQKELAIQVVTSTESKLSAGGP</sequence>
<dbReference type="InterPro" id="IPR030184">
    <property type="entry name" value="WAT1-related"/>
</dbReference>
<dbReference type="Proteomes" id="UP001164929">
    <property type="component" value="Chromosome 8"/>
</dbReference>
<feature type="transmembrane region" description="Helical" evidence="8">
    <location>
        <begin position="583"/>
        <end position="603"/>
    </location>
</feature>
<protein>
    <recommendedName>
        <fullName evidence="13">WAT1-related protein</fullName>
    </recommendedName>
</protein>
<evidence type="ECO:0000313" key="12">
    <source>
        <dbReference type="Proteomes" id="UP001164929"/>
    </source>
</evidence>
<feature type="transmembrane region" description="Helical" evidence="8">
    <location>
        <begin position="135"/>
        <end position="166"/>
    </location>
</feature>
<feature type="transmembrane region" description="Helical" evidence="8">
    <location>
        <begin position="380"/>
        <end position="403"/>
    </location>
</feature>
<evidence type="ECO:0000256" key="6">
    <source>
        <dbReference type="ARBA" id="ARBA00022989"/>
    </source>
</evidence>
<comment type="subcellular location">
    <subcellularLocation>
        <location evidence="1">Cell membrane</location>
        <topology evidence="1">Multi-pass membrane protein</topology>
    </subcellularLocation>
</comment>
<evidence type="ECO:0000256" key="3">
    <source>
        <dbReference type="ARBA" id="ARBA00007651"/>
    </source>
</evidence>
<dbReference type="AlphaFoldDB" id="A0AAD6MNH6"/>
<dbReference type="Pfam" id="PF04535">
    <property type="entry name" value="CASP_dom"/>
    <property type="match status" value="1"/>
</dbReference>
<feature type="transmembrane region" description="Helical" evidence="8">
    <location>
        <begin position="493"/>
        <end position="514"/>
    </location>
</feature>
<keyword evidence="4" id="KW-1003">Cell membrane</keyword>
<dbReference type="GO" id="GO:0005886">
    <property type="term" value="C:plasma membrane"/>
    <property type="evidence" value="ECO:0007669"/>
    <property type="project" value="UniProtKB-SubCell"/>
</dbReference>
<keyword evidence="6 8" id="KW-1133">Transmembrane helix</keyword>
<feature type="transmembrane region" description="Helical" evidence="8">
    <location>
        <begin position="353"/>
        <end position="374"/>
    </location>
</feature>
<evidence type="ECO:0000259" key="9">
    <source>
        <dbReference type="Pfam" id="PF00892"/>
    </source>
</evidence>
<keyword evidence="12" id="KW-1185">Reference proteome</keyword>
<proteinExistence type="inferred from homology"/>
<keyword evidence="7 8" id="KW-0472">Membrane</keyword>
<evidence type="ECO:0000256" key="1">
    <source>
        <dbReference type="ARBA" id="ARBA00004651"/>
    </source>
</evidence>
<keyword evidence="5 8" id="KW-0812">Transmembrane</keyword>
<dbReference type="Pfam" id="PF00892">
    <property type="entry name" value="EamA"/>
    <property type="match status" value="2"/>
</dbReference>
<name>A0AAD6MNH6_9ROSI</name>
<feature type="domain" description="EamA" evidence="9">
    <location>
        <begin position="292"/>
        <end position="432"/>
    </location>
</feature>
<dbReference type="InterPro" id="IPR037185">
    <property type="entry name" value="EmrE-like"/>
</dbReference>
<feature type="domain" description="Casparian strip membrane protein" evidence="10">
    <location>
        <begin position="101"/>
        <end position="193"/>
    </location>
</feature>
<feature type="transmembrane region" description="Helical" evidence="8">
    <location>
        <begin position="415"/>
        <end position="435"/>
    </location>
</feature>
<feature type="transmembrane region" description="Helical" evidence="8">
    <location>
        <begin position="461"/>
        <end position="481"/>
    </location>
</feature>
<dbReference type="PANTHER" id="PTHR31218">
    <property type="entry name" value="WAT1-RELATED PROTEIN"/>
    <property type="match status" value="1"/>
</dbReference>
<comment type="similarity">
    <text evidence="2">Belongs to the drug/metabolite transporter (DMT) superfamily. Plant drug/metabolite exporter (P-DME) (TC 2.A.7.4) family.</text>
</comment>
<evidence type="ECO:0008006" key="13">
    <source>
        <dbReference type="Google" id="ProtNLM"/>
    </source>
</evidence>
<evidence type="ECO:0000259" key="10">
    <source>
        <dbReference type="Pfam" id="PF04535"/>
    </source>
</evidence>
<dbReference type="InterPro" id="IPR000620">
    <property type="entry name" value="EamA_dom"/>
</dbReference>
<feature type="transmembrane region" description="Helical" evidence="8">
    <location>
        <begin position="186"/>
        <end position="206"/>
    </location>
</feature>
<evidence type="ECO:0000256" key="7">
    <source>
        <dbReference type="ARBA" id="ARBA00023136"/>
    </source>
</evidence>
<dbReference type="GO" id="GO:0022857">
    <property type="term" value="F:transmembrane transporter activity"/>
    <property type="evidence" value="ECO:0007669"/>
    <property type="project" value="InterPro"/>
</dbReference>
<reference evidence="11" key="1">
    <citation type="journal article" date="2023" name="Mol. Ecol. Resour.">
        <title>Chromosome-level genome assembly of a triploid poplar Populus alba 'Berolinensis'.</title>
        <authorList>
            <person name="Chen S."/>
            <person name="Yu Y."/>
            <person name="Wang X."/>
            <person name="Wang S."/>
            <person name="Zhang T."/>
            <person name="Zhou Y."/>
            <person name="He R."/>
            <person name="Meng N."/>
            <person name="Wang Y."/>
            <person name="Liu W."/>
            <person name="Liu Z."/>
            <person name="Liu J."/>
            <person name="Guo Q."/>
            <person name="Huang H."/>
            <person name="Sederoff R.R."/>
            <person name="Wang G."/>
            <person name="Qu G."/>
            <person name="Chen S."/>
        </authorList>
    </citation>
    <scope>NUCLEOTIDE SEQUENCE</scope>
    <source>
        <strain evidence="11">SC-2020</strain>
    </source>
</reference>
<accession>A0AAD6MNH6</accession>
<evidence type="ECO:0000313" key="11">
    <source>
        <dbReference type="EMBL" id="KAJ6988651.1"/>
    </source>
</evidence>
<evidence type="ECO:0000256" key="2">
    <source>
        <dbReference type="ARBA" id="ARBA00007635"/>
    </source>
</evidence>
<comment type="caution">
    <text evidence="11">The sequence shown here is derived from an EMBL/GenBank/DDBJ whole genome shotgun (WGS) entry which is preliminary data.</text>
</comment>
<feature type="domain" description="EamA" evidence="9">
    <location>
        <begin position="463"/>
        <end position="601"/>
    </location>
</feature>
<evidence type="ECO:0000256" key="4">
    <source>
        <dbReference type="ARBA" id="ARBA00022475"/>
    </source>
</evidence>
<dbReference type="SUPFAM" id="SSF103481">
    <property type="entry name" value="Multidrug resistance efflux transporter EmrE"/>
    <property type="match status" value="2"/>
</dbReference>
<organism evidence="11 12">
    <name type="scientific">Populus alba x Populus x berolinensis</name>
    <dbReference type="NCBI Taxonomy" id="444605"/>
    <lineage>
        <taxon>Eukaryota</taxon>
        <taxon>Viridiplantae</taxon>
        <taxon>Streptophyta</taxon>
        <taxon>Embryophyta</taxon>
        <taxon>Tracheophyta</taxon>
        <taxon>Spermatophyta</taxon>
        <taxon>Magnoliopsida</taxon>
        <taxon>eudicotyledons</taxon>
        <taxon>Gunneridae</taxon>
        <taxon>Pentapetalae</taxon>
        <taxon>rosids</taxon>
        <taxon>fabids</taxon>
        <taxon>Malpighiales</taxon>
        <taxon>Salicaceae</taxon>
        <taxon>Saliceae</taxon>
        <taxon>Populus</taxon>
    </lineage>
</organism>